<evidence type="ECO:0000256" key="6">
    <source>
        <dbReference type="SAM" id="MobiDB-lite"/>
    </source>
</evidence>
<dbReference type="Proteomes" id="UP001595945">
    <property type="component" value="Unassembled WGS sequence"/>
</dbReference>
<gene>
    <name evidence="8" type="ORF">ACFO9K_06785</name>
</gene>
<accession>A0ABD5Q059</accession>
<keyword evidence="9" id="KW-1185">Reference proteome</keyword>
<dbReference type="EMBL" id="JBHSHT010000001">
    <property type="protein sequence ID" value="MFC4823963.1"/>
    <property type="molecule type" value="Genomic_DNA"/>
</dbReference>
<feature type="transmembrane region" description="Helical" evidence="7">
    <location>
        <begin position="207"/>
        <end position="228"/>
    </location>
</feature>
<protein>
    <submittedName>
        <fullName evidence="8">AI-2E family transporter</fullName>
    </submittedName>
</protein>
<evidence type="ECO:0000256" key="1">
    <source>
        <dbReference type="ARBA" id="ARBA00004141"/>
    </source>
</evidence>
<name>A0ABD5Q059_9EURY</name>
<keyword evidence="3 7" id="KW-0812">Transmembrane</keyword>
<keyword evidence="4 7" id="KW-1133">Transmembrane helix</keyword>
<evidence type="ECO:0000256" key="3">
    <source>
        <dbReference type="ARBA" id="ARBA00022692"/>
    </source>
</evidence>
<proteinExistence type="inferred from homology"/>
<comment type="caution">
    <text evidence="8">The sequence shown here is derived from an EMBL/GenBank/DDBJ whole genome shotgun (WGS) entry which is preliminary data.</text>
</comment>
<sequence>MNWETFLDYDRNRIAWWLYIVALALGVAFVGYSFVGMFVLGVFFYYASRPIDHRIGEYVDNDGLSAGLTLAGIVTPILFVVAYVILVGVQNLASLSGTPGSGLLAPVLNVGEFTSSQQNLLDTLVENPGRLRSLDTNRIQQLVSTALSALGTVVNVLIVLSLAFGLAFFLLRDDDRIAAWFRDEMAPEGTTGYAYAYAVDDELETVFFGNMVFVLVMAVLAAVVYYGFNFLAPPALTIPFAILLALLTGVASLVPLVVGKVVYVPIVAYLAWIASGQGGVAMIYPIGLLVVSFLVLDILPQTFLQPYISGNDIHVGIMMFAYILGPILFGWYGFFLLPLFFVLVIQAVRIVVTDLIHGDELSPDVDAAPSLGERDLGEMGDSDEDDSATSS</sequence>
<keyword evidence="5 7" id="KW-0472">Membrane</keyword>
<comment type="subcellular location">
    <subcellularLocation>
        <location evidence="1">Membrane</location>
        <topology evidence="1">Multi-pass membrane protein</topology>
    </subcellularLocation>
</comment>
<feature type="transmembrane region" description="Helical" evidence="7">
    <location>
        <begin position="331"/>
        <end position="352"/>
    </location>
</feature>
<evidence type="ECO:0000256" key="2">
    <source>
        <dbReference type="ARBA" id="ARBA00009773"/>
    </source>
</evidence>
<feature type="transmembrane region" description="Helical" evidence="7">
    <location>
        <begin position="142"/>
        <end position="171"/>
    </location>
</feature>
<dbReference type="PANTHER" id="PTHR21716:SF4">
    <property type="entry name" value="TRANSMEMBRANE PROTEIN 245"/>
    <property type="match status" value="1"/>
</dbReference>
<evidence type="ECO:0000313" key="9">
    <source>
        <dbReference type="Proteomes" id="UP001595945"/>
    </source>
</evidence>
<feature type="compositionally biased region" description="Acidic residues" evidence="6">
    <location>
        <begin position="378"/>
        <end position="391"/>
    </location>
</feature>
<evidence type="ECO:0000256" key="4">
    <source>
        <dbReference type="ARBA" id="ARBA00022989"/>
    </source>
</evidence>
<dbReference type="GO" id="GO:0016020">
    <property type="term" value="C:membrane"/>
    <property type="evidence" value="ECO:0007669"/>
    <property type="project" value="UniProtKB-SubCell"/>
</dbReference>
<dbReference type="GeneID" id="73047222"/>
<evidence type="ECO:0000256" key="7">
    <source>
        <dbReference type="SAM" id="Phobius"/>
    </source>
</evidence>
<feature type="region of interest" description="Disordered" evidence="6">
    <location>
        <begin position="365"/>
        <end position="391"/>
    </location>
</feature>
<comment type="similarity">
    <text evidence="2">Belongs to the autoinducer-2 exporter (AI-2E) (TC 2.A.86) family.</text>
</comment>
<evidence type="ECO:0000313" key="8">
    <source>
        <dbReference type="EMBL" id="MFC4823963.1"/>
    </source>
</evidence>
<feature type="transmembrane region" description="Helical" evidence="7">
    <location>
        <begin position="269"/>
        <end position="296"/>
    </location>
</feature>
<reference evidence="8 9" key="1">
    <citation type="journal article" date="2019" name="Int. J. Syst. Evol. Microbiol.">
        <title>The Global Catalogue of Microorganisms (GCM) 10K type strain sequencing project: providing services to taxonomists for standard genome sequencing and annotation.</title>
        <authorList>
            <consortium name="The Broad Institute Genomics Platform"/>
            <consortium name="The Broad Institute Genome Sequencing Center for Infectious Disease"/>
            <person name="Wu L."/>
            <person name="Ma J."/>
        </authorList>
    </citation>
    <scope>NUCLEOTIDE SEQUENCE [LARGE SCALE GENOMIC DNA]</scope>
    <source>
        <strain evidence="8 9">XZYJ18</strain>
    </source>
</reference>
<dbReference type="AlphaFoldDB" id="A0ABD5Q059"/>
<feature type="transmembrane region" description="Helical" evidence="7">
    <location>
        <begin position="66"/>
        <end position="89"/>
    </location>
</feature>
<feature type="transmembrane region" description="Helical" evidence="7">
    <location>
        <begin position="16"/>
        <end position="46"/>
    </location>
</feature>
<dbReference type="RefSeq" id="WP_254270178.1">
    <property type="nucleotide sequence ID" value="NZ_CP100401.1"/>
</dbReference>
<dbReference type="Pfam" id="PF01594">
    <property type="entry name" value="AI-2E_transport"/>
    <property type="match status" value="1"/>
</dbReference>
<evidence type="ECO:0000256" key="5">
    <source>
        <dbReference type="ARBA" id="ARBA00023136"/>
    </source>
</evidence>
<dbReference type="PANTHER" id="PTHR21716">
    <property type="entry name" value="TRANSMEMBRANE PROTEIN"/>
    <property type="match status" value="1"/>
</dbReference>
<organism evidence="8 9">
    <name type="scientific">Halorussus aquaticus</name>
    <dbReference type="NCBI Taxonomy" id="2953748"/>
    <lineage>
        <taxon>Archaea</taxon>
        <taxon>Methanobacteriati</taxon>
        <taxon>Methanobacteriota</taxon>
        <taxon>Stenosarchaea group</taxon>
        <taxon>Halobacteria</taxon>
        <taxon>Halobacteriales</taxon>
        <taxon>Haladaptataceae</taxon>
        <taxon>Halorussus</taxon>
    </lineage>
</organism>
<dbReference type="InterPro" id="IPR002549">
    <property type="entry name" value="AI-2E-like"/>
</dbReference>
<feature type="transmembrane region" description="Helical" evidence="7">
    <location>
        <begin position="240"/>
        <end position="263"/>
    </location>
</feature>